<reference evidence="1" key="1">
    <citation type="submission" date="2024-09" db="EMBL/GenBank/DDBJ databases">
        <title>Black Yeasts Isolated from many extreme environments.</title>
        <authorList>
            <person name="Coleine C."/>
            <person name="Stajich J.E."/>
            <person name="Selbmann L."/>
        </authorList>
    </citation>
    <scope>NUCLEOTIDE SEQUENCE</scope>
    <source>
        <strain evidence="1">CCFEE 5737</strain>
    </source>
</reference>
<dbReference type="EMBL" id="JAWDJW010004485">
    <property type="protein sequence ID" value="KAK3074839.1"/>
    <property type="molecule type" value="Genomic_DNA"/>
</dbReference>
<protein>
    <submittedName>
        <fullName evidence="1">Uncharacterized protein</fullName>
    </submittedName>
</protein>
<accession>A0ACC3DHQ4</accession>
<keyword evidence="2" id="KW-1185">Reference proteome</keyword>
<name>A0ACC3DHQ4_9PEZI</name>
<evidence type="ECO:0000313" key="2">
    <source>
        <dbReference type="Proteomes" id="UP001186974"/>
    </source>
</evidence>
<sequence length="122" mass="13804">MPQHRPTEYTPIRPAQNEFPVWYSFYGTLTDPQKLKDLLALPSVDEPILRPAHVKHGTIKLLKQNYRALIDGGPGDTVSGCAYHVQTEEQEDALRTYETAMYEVVRCKIAFQDGELGEEVLG</sequence>
<dbReference type="Proteomes" id="UP001186974">
    <property type="component" value="Unassembled WGS sequence"/>
</dbReference>
<evidence type="ECO:0000313" key="1">
    <source>
        <dbReference type="EMBL" id="KAK3074839.1"/>
    </source>
</evidence>
<gene>
    <name evidence="1" type="ORF">LTS18_014146</name>
</gene>
<feature type="non-terminal residue" evidence="1">
    <location>
        <position position="122"/>
    </location>
</feature>
<comment type="caution">
    <text evidence="1">The sequence shown here is derived from an EMBL/GenBank/DDBJ whole genome shotgun (WGS) entry which is preliminary data.</text>
</comment>
<organism evidence="1 2">
    <name type="scientific">Coniosporium uncinatum</name>
    <dbReference type="NCBI Taxonomy" id="93489"/>
    <lineage>
        <taxon>Eukaryota</taxon>
        <taxon>Fungi</taxon>
        <taxon>Dikarya</taxon>
        <taxon>Ascomycota</taxon>
        <taxon>Pezizomycotina</taxon>
        <taxon>Dothideomycetes</taxon>
        <taxon>Dothideomycetes incertae sedis</taxon>
        <taxon>Coniosporium</taxon>
    </lineage>
</organism>
<proteinExistence type="predicted"/>